<dbReference type="EMBL" id="CSBK01002523">
    <property type="protein sequence ID" value="COZ91796.1"/>
    <property type="molecule type" value="Genomic_DNA"/>
</dbReference>
<name>A0A916P9D1_MYCTX</name>
<protein>
    <submittedName>
        <fullName evidence="2">Uncharacterized protein</fullName>
    </submittedName>
</protein>
<proteinExistence type="predicted"/>
<accession>A0A916P9D1</accession>
<sequence>MPSNPVQTLPLSSTTTANGNVKTNPAIRVVCSTTQLAPCRTGRKKISGCRPMINSPATATAAKTASTDVRPSSSQ</sequence>
<organism evidence="2 3">
    <name type="scientific">Mycobacterium tuberculosis</name>
    <dbReference type="NCBI Taxonomy" id="1773"/>
    <lineage>
        <taxon>Bacteria</taxon>
        <taxon>Bacillati</taxon>
        <taxon>Actinomycetota</taxon>
        <taxon>Actinomycetes</taxon>
        <taxon>Mycobacteriales</taxon>
        <taxon>Mycobacteriaceae</taxon>
        <taxon>Mycobacterium</taxon>
        <taxon>Mycobacterium tuberculosis complex</taxon>
    </lineage>
</organism>
<dbReference type="Proteomes" id="UP000039021">
    <property type="component" value="Unassembled WGS sequence"/>
</dbReference>
<feature type="region of interest" description="Disordered" evidence="1">
    <location>
        <begin position="1"/>
        <end position="20"/>
    </location>
</feature>
<feature type="compositionally biased region" description="Low complexity" evidence="1">
    <location>
        <begin position="57"/>
        <end position="67"/>
    </location>
</feature>
<evidence type="ECO:0000313" key="2">
    <source>
        <dbReference type="EMBL" id="COZ91796.1"/>
    </source>
</evidence>
<dbReference type="AlphaFoldDB" id="A0A916P9D1"/>
<comment type="caution">
    <text evidence="2">The sequence shown here is derived from an EMBL/GenBank/DDBJ whole genome shotgun (WGS) entry which is preliminary data.</text>
</comment>
<gene>
    <name evidence="2" type="ORF">ERS007739_04247</name>
</gene>
<reference evidence="3" key="1">
    <citation type="submission" date="2015-03" db="EMBL/GenBank/DDBJ databases">
        <authorList>
            <consortium name="Pathogen Informatics"/>
        </authorList>
    </citation>
    <scope>NUCLEOTIDE SEQUENCE [LARGE SCALE GENOMIC DNA]</scope>
    <source>
        <strain evidence="3">N09902308</strain>
    </source>
</reference>
<evidence type="ECO:0000313" key="3">
    <source>
        <dbReference type="Proteomes" id="UP000039021"/>
    </source>
</evidence>
<feature type="region of interest" description="Disordered" evidence="1">
    <location>
        <begin position="50"/>
        <end position="75"/>
    </location>
</feature>
<evidence type="ECO:0000256" key="1">
    <source>
        <dbReference type="SAM" id="MobiDB-lite"/>
    </source>
</evidence>